<dbReference type="OrthoDB" id="5835829at2759"/>
<reference evidence="8" key="2">
    <citation type="submission" date="2025-09" db="UniProtKB">
        <authorList>
            <consortium name="Ensembl"/>
        </authorList>
    </citation>
    <scope>IDENTIFICATION</scope>
</reference>
<comment type="similarity">
    <text evidence="2">Belongs to the UDP-glycosyltransferase family.</text>
</comment>
<evidence type="ECO:0000256" key="5">
    <source>
        <dbReference type="ARBA" id="ARBA00022692"/>
    </source>
</evidence>
<name>A0A8C5WDJ4_9ANUR</name>
<evidence type="ECO:0000256" key="3">
    <source>
        <dbReference type="ARBA" id="ARBA00022676"/>
    </source>
</evidence>
<sequence length="308" mass="35397">MFWNLDVGWCEIWLLGLLSHRPAFFVFLLGFLSLAEGGKLLVIPVDGSHWLSMKPVVERVTKHGNSSLYTLRTYSVPYSTQEVTAFLENFGSSHFNKPPFPGAAITMFHSMMEVFRMFRTQCTSLLFNKELMQDLKEEKYDAVLTDPFILCGVMVAEYLGVPNVNFLRGLPCTFDYISARCPSPLSYVPRMFSQSTDKMDFMQRLKNLLIRQVEFYYCSCVYEPWEKLASEFLNKEVNVLELISRSSVWLLRYDFVLEYPRPIMPNMVYIGGINCAVKKTLNKVGISHSSNILGTNLIVLFIICLDNI</sequence>
<evidence type="ECO:0000313" key="9">
    <source>
        <dbReference type="Proteomes" id="UP000694569"/>
    </source>
</evidence>
<dbReference type="Gene3D" id="3.40.50.2000">
    <property type="entry name" value="Glycogen Phosphorylase B"/>
    <property type="match status" value="1"/>
</dbReference>
<dbReference type="Proteomes" id="UP000694569">
    <property type="component" value="Unplaced"/>
</dbReference>
<dbReference type="GO" id="GO:0016020">
    <property type="term" value="C:membrane"/>
    <property type="evidence" value="ECO:0007669"/>
    <property type="project" value="UniProtKB-SubCell"/>
</dbReference>
<protein>
    <recommendedName>
        <fullName evidence="10">UDP-glucuronosyltransferase</fullName>
    </recommendedName>
</protein>
<dbReference type="PANTHER" id="PTHR48043:SF161">
    <property type="entry name" value="UDP GLUCURONOSYLTRANSFERASE FAMILY 1 MEMBER A1"/>
    <property type="match status" value="1"/>
</dbReference>
<evidence type="ECO:0000256" key="1">
    <source>
        <dbReference type="ARBA" id="ARBA00004167"/>
    </source>
</evidence>
<comment type="subcellular location">
    <subcellularLocation>
        <location evidence="1">Membrane</location>
        <topology evidence="1">Single-pass membrane protein</topology>
    </subcellularLocation>
</comment>
<keyword evidence="9" id="KW-1185">Reference proteome</keyword>
<keyword evidence="7" id="KW-0472">Membrane</keyword>
<feature type="transmembrane region" description="Helical" evidence="7">
    <location>
        <begin position="12"/>
        <end position="34"/>
    </location>
</feature>
<dbReference type="InterPro" id="IPR050271">
    <property type="entry name" value="UDP-glycosyltransferase"/>
</dbReference>
<evidence type="ECO:0008006" key="10">
    <source>
        <dbReference type="Google" id="ProtNLM"/>
    </source>
</evidence>
<evidence type="ECO:0000256" key="2">
    <source>
        <dbReference type="ARBA" id="ARBA00009995"/>
    </source>
</evidence>
<accession>A0A8C5WDJ4</accession>
<dbReference type="GO" id="GO:0008194">
    <property type="term" value="F:UDP-glycosyltransferase activity"/>
    <property type="evidence" value="ECO:0007669"/>
    <property type="project" value="InterPro"/>
</dbReference>
<keyword evidence="3" id="KW-0328">Glycosyltransferase</keyword>
<proteinExistence type="inferred from homology"/>
<keyword evidence="5 7" id="KW-0812">Transmembrane</keyword>
<dbReference type="AlphaFoldDB" id="A0A8C5WDJ4"/>
<evidence type="ECO:0000256" key="4">
    <source>
        <dbReference type="ARBA" id="ARBA00022679"/>
    </source>
</evidence>
<dbReference type="Pfam" id="PF00201">
    <property type="entry name" value="UDPGT"/>
    <property type="match status" value="1"/>
</dbReference>
<evidence type="ECO:0000313" key="8">
    <source>
        <dbReference type="Ensembl" id="ENSLLEP00000030348.1"/>
    </source>
</evidence>
<evidence type="ECO:0000256" key="7">
    <source>
        <dbReference type="SAM" id="Phobius"/>
    </source>
</evidence>
<keyword evidence="4" id="KW-0808">Transferase</keyword>
<dbReference type="Ensembl" id="ENSLLET00000031515.1">
    <property type="protein sequence ID" value="ENSLLEP00000030348.1"/>
    <property type="gene ID" value="ENSLLEG00000019208.1"/>
</dbReference>
<dbReference type="GeneTree" id="ENSGT00940000159677"/>
<dbReference type="PANTHER" id="PTHR48043">
    <property type="entry name" value="EG:EG0003.4 PROTEIN-RELATED"/>
    <property type="match status" value="1"/>
</dbReference>
<organism evidence="8 9">
    <name type="scientific">Leptobrachium leishanense</name>
    <name type="common">Leishan spiny toad</name>
    <dbReference type="NCBI Taxonomy" id="445787"/>
    <lineage>
        <taxon>Eukaryota</taxon>
        <taxon>Metazoa</taxon>
        <taxon>Chordata</taxon>
        <taxon>Craniata</taxon>
        <taxon>Vertebrata</taxon>
        <taxon>Euteleostomi</taxon>
        <taxon>Amphibia</taxon>
        <taxon>Batrachia</taxon>
        <taxon>Anura</taxon>
        <taxon>Pelobatoidea</taxon>
        <taxon>Megophryidae</taxon>
        <taxon>Leptobrachium</taxon>
    </lineage>
</organism>
<dbReference type="InterPro" id="IPR002213">
    <property type="entry name" value="UDP_glucos_trans"/>
</dbReference>
<reference evidence="8" key="1">
    <citation type="submission" date="2025-08" db="UniProtKB">
        <authorList>
            <consortium name="Ensembl"/>
        </authorList>
    </citation>
    <scope>IDENTIFICATION</scope>
</reference>
<keyword evidence="6 7" id="KW-1133">Transmembrane helix</keyword>
<dbReference type="SUPFAM" id="SSF53756">
    <property type="entry name" value="UDP-Glycosyltransferase/glycogen phosphorylase"/>
    <property type="match status" value="1"/>
</dbReference>
<evidence type="ECO:0000256" key="6">
    <source>
        <dbReference type="ARBA" id="ARBA00022989"/>
    </source>
</evidence>